<evidence type="ECO:0000256" key="2">
    <source>
        <dbReference type="ARBA" id="ARBA00022448"/>
    </source>
</evidence>
<dbReference type="Gene3D" id="1.20.1250.20">
    <property type="entry name" value="MFS general substrate transporter like domains"/>
    <property type="match status" value="1"/>
</dbReference>
<feature type="transmembrane region" description="Helical" evidence="6">
    <location>
        <begin position="100"/>
        <end position="122"/>
    </location>
</feature>
<feature type="transmembrane region" description="Helical" evidence="6">
    <location>
        <begin position="163"/>
        <end position="183"/>
    </location>
</feature>
<reference evidence="8" key="1">
    <citation type="submission" date="2020-08" db="EMBL/GenBank/DDBJ databases">
        <title>Genome public.</title>
        <authorList>
            <person name="Liu C."/>
            <person name="Sun Q."/>
        </authorList>
    </citation>
    <scope>NUCLEOTIDE SEQUENCE</scope>
    <source>
        <strain evidence="8">NSJ-44</strain>
    </source>
</reference>
<keyword evidence="4 6" id="KW-1133">Transmembrane helix</keyword>
<dbReference type="GO" id="GO:0005886">
    <property type="term" value="C:plasma membrane"/>
    <property type="evidence" value="ECO:0007669"/>
    <property type="project" value="UniProtKB-SubCell"/>
</dbReference>
<name>A0A926HLL1_9FIRM</name>
<evidence type="ECO:0000313" key="9">
    <source>
        <dbReference type="Proteomes" id="UP000654279"/>
    </source>
</evidence>
<dbReference type="RefSeq" id="WP_249284577.1">
    <property type="nucleotide sequence ID" value="NZ_JACRSO010000001.1"/>
</dbReference>
<gene>
    <name evidence="8" type="ORF">H8699_03950</name>
</gene>
<feature type="transmembrane region" description="Helical" evidence="6">
    <location>
        <begin position="247"/>
        <end position="265"/>
    </location>
</feature>
<dbReference type="PANTHER" id="PTHR23531:SF1">
    <property type="entry name" value="QUINOLENE RESISTANCE PROTEIN NORA"/>
    <property type="match status" value="1"/>
</dbReference>
<evidence type="ECO:0000313" key="8">
    <source>
        <dbReference type="EMBL" id="MBC8528589.1"/>
    </source>
</evidence>
<evidence type="ECO:0000256" key="5">
    <source>
        <dbReference type="ARBA" id="ARBA00023136"/>
    </source>
</evidence>
<dbReference type="AlphaFoldDB" id="A0A926HLL1"/>
<dbReference type="CDD" id="cd17489">
    <property type="entry name" value="MFS_YfcJ_like"/>
    <property type="match status" value="1"/>
</dbReference>
<dbReference type="InterPro" id="IPR052714">
    <property type="entry name" value="MFS_Exporter"/>
</dbReference>
<feature type="transmembrane region" description="Helical" evidence="6">
    <location>
        <begin position="277"/>
        <end position="295"/>
    </location>
</feature>
<feature type="transmembrane region" description="Helical" evidence="6">
    <location>
        <begin position="301"/>
        <end position="321"/>
    </location>
</feature>
<evidence type="ECO:0000256" key="1">
    <source>
        <dbReference type="ARBA" id="ARBA00004651"/>
    </source>
</evidence>
<feature type="transmembrane region" description="Helical" evidence="6">
    <location>
        <begin position="204"/>
        <end position="227"/>
    </location>
</feature>
<keyword evidence="2" id="KW-0813">Transport</keyword>
<keyword evidence="9" id="KW-1185">Reference proteome</keyword>
<accession>A0A926HLL1</accession>
<dbReference type="InterPro" id="IPR005829">
    <property type="entry name" value="Sugar_transporter_CS"/>
</dbReference>
<evidence type="ECO:0000256" key="6">
    <source>
        <dbReference type="SAM" id="Phobius"/>
    </source>
</evidence>
<evidence type="ECO:0000259" key="7">
    <source>
        <dbReference type="PROSITE" id="PS50850"/>
    </source>
</evidence>
<dbReference type="GO" id="GO:0022857">
    <property type="term" value="F:transmembrane transporter activity"/>
    <property type="evidence" value="ECO:0007669"/>
    <property type="project" value="InterPro"/>
</dbReference>
<dbReference type="InterPro" id="IPR020846">
    <property type="entry name" value="MFS_dom"/>
</dbReference>
<keyword evidence="3 6" id="KW-0812">Transmembrane</keyword>
<dbReference type="InterPro" id="IPR011701">
    <property type="entry name" value="MFS"/>
</dbReference>
<dbReference type="PROSITE" id="PS00216">
    <property type="entry name" value="SUGAR_TRANSPORT_1"/>
    <property type="match status" value="1"/>
</dbReference>
<comment type="subcellular location">
    <subcellularLocation>
        <location evidence="1">Cell membrane</location>
        <topology evidence="1">Multi-pass membrane protein</topology>
    </subcellularLocation>
</comment>
<dbReference type="PROSITE" id="PS50850">
    <property type="entry name" value="MFS"/>
    <property type="match status" value="1"/>
</dbReference>
<feature type="transmembrane region" description="Helical" evidence="6">
    <location>
        <begin position="360"/>
        <end position="383"/>
    </location>
</feature>
<evidence type="ECO:0000256" key="3">
    <source>
        <dbReference type="ARBA" id="ARBA00022692"/>
    </source>
</evidence>
<dbReference type="Pfam" id="PF07690">
    <property type="entry name" value="MFS_1"/>
    <property type="match status" value="1"/>
</dbReference>
<evidence type="ECO:0000256" key="4">
    <source>
        <dbReference type="ARBA" id="ARBA00022989"/>
    </source>
</evidence>
<feature type="transmembrane region" description="Helical" evidence="6">
    <location>
        <begin position="134"/>
        <end position="157"/>
    </location>
</feature>
<comment type="caution">
    <text evidence="8">The sequence shown here is derived from an EMBL/GenBank/DDBJ whole genome shotgun (WGS) entry which is preliminary data.</text>
</comment>
<feature type="transmembrane region" description="Helical" evidence="6">
    <location>
        <begin position="76"/>
        <end position="94"/>
    </location>
</feature>
<feature type="transmembrane region" description="Helical" evidence="6">
    <location>
        <begin position="44"/>
        <end position="64"/>
    </location>
</feature>
<feature type="domain" description="Major facilitator superfamily (MFS) profile" evidence="7">
    <location>
        <begin position="10"/>
        <end position="389"/>
    </location>
</feature>
<proteinExistence type="predicted"/>
<dbReference type="PANTHER" id="PTHR23531">
    <property type="entry name" value="QUINOLENE RESISTANCE PROTEIN NORA"/>
    <property type="match status" value="1"/>
</dbReference>
<feature type="transmembrane region" description="Helical" evidence="6">
    <location>
        <begin position="333"/>
        <end position="354"/>
    </location>
</feature>
<sequence length="395" mass="43430">MIQEKFWSKDYICILLVSTFASFTNNVFQVIFPVYVLDLGGSNALTGMMMTGLTIAGIIIRIVMGPLIDGWGRKKMLLLGSSLYALNALAYCFVTDFTGLFMLRIFHGVSQGIFFPVPPTIVADVTPKRRLVDAMGFFGVSSSIAFAVTPTIGFAIYEAFGARTLFFCAFLCAAISVLFAVLVKERYQKPVNPESQIDKPKKKVRLSAIIEFSILLPSMVSFFVYLGNSSVTSFLATCGIERGISQISLFFMLNNIVMIVMRLLTGRLTRWFDMHKIIMGGIAACFVGTLIIALAQDIWWMLVASLLLGIGMTVVIQLLQVRVLSLVAENRRGVANSTFMLVGDVGNGLGAAVWGGVSSYFGYLWTYLLSAVTVLIGGMTQILDDKKEKYKLTHS</sequence>
<dbReference type="SUPFAM" id="SSF103473">
    <property type="entry name" value="MFS general substrate transporter"/>
    <property type="match status" value="1"/>
</dbReference>
<dbReference type="EMBL" id="JACRSO010000001">
    <property type="protein sequence ID" value="MBC8528589.1"/>
    <property type="molecule type" value="Genomic_DNA"/>
</dbReference>
<organism evidence="8 9">
    <name type="scientific">Luoshenia tenuis</name>
    <dbReference type="NCBI Taxonomy" id="2763654"/>
    <lineage>
        <taxon>Bacteria</taxon>
        <taxon>Bacillati</taxon>
        <taxon>Bacillota</taxon>
        <taxon>Clostridia</taxon>
        <taxon>Christensenellales</taxon>
        <taxon>Christensenellaceae</taxon>
        <taxon>Luoshenia</taxon>
    </lineage>
</organism>
<protein>
    <submittedName>
        <fullName evidence="8">MFS transporter</fullName>
    </submittedName>
</protein>
<feature type="transmembrane region" description="Helical" evidence="6">
    <location>
        <begin position="12"/>
        <end position="32"/>
    </location>
</feature>
<dbReference type="Proteomes" id="UP000654279">
    <property type="component" value="Unassembled WGS sequence"/>
</dbReference>
<keyword evidence="5 6" id="KW-0472">Membrane</keyword>
<dbReference type="InterPro" id="IPR036259">
    <property type="entry name" value="MFS_trans_sf"/>
</dbReference>